<feature type="region of interest" description="Disordered" evidence="1">
    <location>
        <begin position="154"/>
        <end position="254"/>
    </location>
</feature>
<evidence type="ECO:0000313" key="2">
    <source>
        <dbReference type="EMBL" id="KAF9893763.1"/>
    </source>
</evidence>
<feature type="compositionally biased region" description="Gly residues" evidence="1">
    <location>
        <begin position="165"/>
        <end position="176"/>
    </location>
</feature>
<feature type="region of interest" description="Disordered" evidence="1">
    <location>
        <begin position="1"/>
        <end position="63"/>
    </location>
</feature>
<comment type="caution">
    <text evidence="2">The sequence shown here is derived from an EMBL/GenBank/DDBJ whole genome shotgun (WGS) entry which is preliminary data.</text>
</comment>
<reference evidence="2" key="2">
    <citation type="submission" date="2020-02" db="EMBL/GenBank/DDBJ databases">
        <authorList>
            <person name="Gilchrist C.L.M."/>
            <person name="Chooi Y.-H."/>
        </authorList>
    </citation>
    <scope>NUCLEOTIDE SEQUENCE</scope>
    <source>
        <strain evidence="2">MST-FP2251</strain>
    </source>
</reference>
<feature type="compositionally biased region" description="Polar residues" evidence="1">
    <location>
        <begin position="43"/>
        <end position="55"/>
    </location>
</feature>
<sequence>MSRPPHPHVNTIVIDDDDSDEEEDEDMELDYSSGASRQPPIQHPQQEPRYNQPRQPTRPHLPNYTTTIEQEKKVRSRLREERHAALCVLTDRELLTIQALAAQETLPQARRRFLAKLMAPEDPDIAASIRADRFTVQHMSETVQRKVVDVCETGDEGWRRPTTGDGLGSGGAGGSGMMLSSSSPAGRSQRGGGAKGTSSSASLTPEKGRSGNSGGGRARASASRSQQYRERERRRRWSGAERDESGVSFGGFSS</sequence>
<keyword evidence="3" id="KW-1185">Reference proteome</keyword>
<feature type="compositionally biased region" description="Low complexity" evidence="1">
    <location>
        <begin position="177"/>
        <end position="186"/>
    </location>
</feature>
<evidence type="ECO:0000256" key="1">
    <source>
        <dbReference type="SAM" id="MobiDB-lite"/>
    </source>
</evidence>
<protein>
    <submittedName>
        <fullName evidence="2">Uncharacterized protein</fullName>
    </submittedName>
</protein>
<accession>A0AAD4CXU6</accession>
<evidence type="ECO:0000313" key="3">
    <source>
        <dbReference type="Proteomes" id="UP001194746"/>
    </source>
</evidence>
<reference evidence="2" key="1">
    <citation type="journal article" date="2019" name="Beilstein J. Org. Chem.">
        <title>Nanangenines: drimane sesquiterpenoids as the dominant metabolite cohort of a novel Australian fungus, Aspergillus nanangensis.</title>
        <authorList>
            <person name="Lacey H.J."/>
            <person name="Gilchrist C.L.M."/>
            <person name="Crombie A."/>
            <person name="Kalaitzis J.A."/>
            <person name="Vuong D."/>
            <person name="Rutledge P.J."/>
            <person name="Turner P."/>
            <person name="Pitt J.I."/>
            <person name="Lacey E."/>
            <person name="Chooi Y.H."/>
            <person name="Piggott A.M."/>
        </authorList>
    </citation>
    <scope>NUCLEOTIDE SEQUENCE</scope>
    <source>
        <strain evidence="2">MST-FP2251</strain>
    </source>
</reference>
<gene>
    <name evidence="2" type="ORF">FE257_009933</name>
</gene>
<proteinExistence type="predicted"/>
<organism evidence="2 3">
    <name type="scientific">Aspergillus nanangensis</name>
    <dbReference type="NCBI Taxonomy" id="2582783"/>
    <lineage>
        <taxon>Eukaryota</taxon>
        <taxon>Fungi</taxon>
        <taxon>Dikarya</taxon>
        <taxon>Ascomycota</taxon>
        <taxon>Pezizomycotina</taxon>
        <taxon>Eurotiomycetes</taxon>
        <taxon>Eurotiomycetidae</taxon>
        <taxon>Eurotiales</taxon>
        <taxon>Aspergillaceae</taxon>
        <taxon>Aspergillus</taxon>
        <taxon>Aspergillus subgen. Circumdati</taxon>
    </lineage>
</organism>
<dbReference type="AlphaFoldDB" id="A0AAD4CXU6"/>
<feature type="compositionally biased region" description="Acidic residues" evidence="1">
    <location>
        <begin position="14"/>
        <end position="29"/>
    </location>
</feature>
<dbReference type="Proteomes" id="UP001194746">
    <property type="component" value="Unassembled WGS sequence"/>
</dbReference>
<name>A0AAD4CXU6_ASPNN</name>
<dbReference type="EMBL" id="VCAU01000006">
    <property type="protein sequence ID" value="KAF9893763.1"/>
    <property type="molecule type" value="Genomic_DNA"/>
</dbReference>